<organism evidence="1 3">
    <name type="scientific">Gossypium raimondii</name>
    <name type="common">Peruvian cotton</name>
    <name type="synonym">Gossypium klotzschianum subsp. raimondii</name>
    <dbReference type="NCBI Taxonomy" id="29730"/>
    <lineage>
        <taxon>Eukaryota</taxon>
        <taxon>Viridiplantae</taxon>
        <taxon>Streptophyta</taxon>
        <taxon>Embryophyta</taxon>
        <taxon>Tracheophyta</taxon>
        <taxon>Spermatophyta</taxon>
        <taxon>Magnoliopsida</taxon>
        <taxon>eudicotyledons</taxon>
        <taxon>Gunneridae</taxon>
        <taxon>Pentapetalae</taxon>
        <taxon>rosids</taxon>
        <taxon>malvids</taxon>
        <taxon>Malvales</taxon>
        <taxon>Malvaceae</taxon>
        <taxon>Malvoideae</taxon>
        <taxon>Gossypium</taxon>
    </lineage>
</organism>
<name>A0A0D2MZ55_GOSRA</name>
<dbReference type="PANTHER" id="PTHR33593:SF28">
    <property type="entry name" value="ANKYRIN REPEAT_KH DOMAIN PROTEIN (DUF1442)"/>
    <property type="match status" value="1"/>
</dbReference>
<proteinExistence type="predicted"/>
<dbReference type="KEGG" id="gra:105791646"/>
<protein>
    <recommendedName>
        <fullName evidence="5">DUF1442 domain-containing protein</fullName>
    </recommendedName>
</protein>
<dbReference type="OMA" id="AIHTCGR"/>
<dbReference type="STRING" id="29730.A0A0D2MZ55"/>
<dbReference type="Gramene" id="KJB24812">
    <property type="protein sequence ID" value="KJB24812"/>
    <property type="gene ID" value="B456_004G162000"/>
</dbReference>
<dbReference type="EMBL" id="CM001743">
    <property type="protein sequence ID" value="KJB24812.1"/>
    <property type="molecule type" value="Genomic_DNA"/>
</dbReference>
<dbReference type="Proteomes" id="UP000032304">
    <property type="component" value="Chromosome 4"/>
</dbReference>
<dbReference type="OrthoDB" id="685237at2759"/>
<keyword evidence="3" id="KW-1185">Reference proteome</keyword>
<evidence type="ECO:0000313" key="2">
    <source>
        <dbReference type="EMBL" id="MBA0584079.1"/>
    </source>
</evidence>
<dbReference type="PANTHER" id="PTHR33593">
    <property type="entry name" value="DUF1442 FAMILY PROTEIN"/>
    <property type="match status" value="1"/>
</dbReference>
<reference evidence="1 3" key="1">
    <citation type="journal article" date="2012" name="Nature">
        <title>Repeated polyploidization of Gossypium genomes and the evolution of spinnable cotton fibres.</title>
        <authorList>
            <person name="Paterson A.H."/>
            <person name="Wendel J.F."/>
            <person name="Gundlach H."/>
            <person name="Guo H."/>
            <person name="Jenkins J."/>
            <person name="Jin D."/>
            <person name="Llewellyn D."/>
            <person name="Showmaker K.C."/>
            <person name="Shu S."/>
            <person name="Udall J."/>
            <person name="Yoo M.J."/>
            <person name="Byers R."/>
            <person name="Chen W."/>
            <person name="Doron-Faigenboim A."/>
            <person name="Duke M.V."/>
            <person name="Gong L."/>
            <person name="Grimwood J."/>
            <person name="Grover C."/>
            <person name="Grupp K."/>
            <person name="Hu G."/>
            <person name="Lee T.H."/>
            <person name="Li J."/>
            <person name="Lin L."/>
            <person name="Liu T."/>
            <person name="Marler B.S."/>
            <person name="Page J.T."/>
            <person name="Roberts A.W."/>
            <person name="Romanel E."/>
            <person name="Sanders W.S."/>
            <person name="Szadkowski E."/>
            <person name="Tan X."/>
            <person name="Tang H."/>
            <person name="Xu C."/>
            <person name="Wang J."/>
            <person name="Wang Z."/>
            <person name="Zhang D."/>
            <person name="Zhang L."/>
            <person name="Ashrafi H."/>
            <person name="Bedon F."/>
            <person name="Bowers J.E."/>
            <person name="Brubaker C.L."/>
            <person name="Chee P.W."/>
            <person name="Das S."/>
            <person name="Gingle A.R."/>
            <person name="Haigler C.H."/>
            <person name="Harker D."/>
            <person name="Hoffmann L.V."/>
            <person name="Hovav R."/>
            <person name="Jones D.C."/>
            <person name="Lemke C."/>
            <person name="Mansoor S."/>
            <person name="ur Rahman M."/>
            <person name="Rainville L.N."/>
            <person name="Rambani A."/>
            <person name="Reddy U.K."/>
            <person name="Rong J.K."/>
            <person name="Saranga Y."/>
            <person name="Scheffler B.E."/>
            <person name="Scheffler J.A."/>
            <person name="Stelly D.M."/>
            <person name="Triplett B.A."/>
            <person name="Van Deynze A."/>
            <person name="Vaslin M.F."/>
            <person name="Waghmare V.N."/>
            <person name="Walford S.A."/>
            <person name="Wright R.J."/>
            <person name="Zaki E.A."/>
            <person name="Zhang T."/>
            <person name="Dennis E.S."/>
            <person name="Mayer K.F."/>
            <person name="Peterson D.G."/>
            <person name="Rokhsar D.S."/>
            <person name="Wang X."/>
            <person name="Schmutz J."/>
        </authorList>
    </citation>
    <scope>NUCLEOTIDE SEQUENCE [LARGE SCALE GENOMIC DNA]</scope>
</reference>
<evidence type="ECO:0000313" key="3">
    <source>
        <dbReference type="Proteomes" id="UP000032304"/>
    </source>
</evidence>
<reference evidence="2 4" key="2">
    <citation type="journal article" date="2019" name="Genome Biol. Evol.">
        <title>Insights into the evolution of the New World diploid cottons (Gossypium, subgenus Houzingenia) based on genome sequencing.</title>
        <authorList>
            <person name="Grover C.E."/>
            <person name="Arick M.A. 2nd"/>
            <person name="Thrash A."/>
            <person name="Conover J.L."/>
            <person name="Sanders W.S."/>
            <person name="Peterson D.G."/>
            <person name="Frelichowski J.E."/>
            <person name="Scheffler J.A."/>
            <person name="Scheffler B.E."/>
            <person name="Wendel J.F."/>
        </authorList>
    </citation>
    <scope>NUCLEOTIDE SEQUENCE [LARGE SCALE GENOMIC DNA]</scope>
    <source>
        <strain evidence="2">8</strain>
        <tissue evidence="2">Leaf</tissue>
    </source>
</reference>
<dbReference type="InterPro" id="IPR009902">
    <property type="entry name" value="DUF1442"/>
</dbReference>
<accession>A0A0D2MZ55</accession>
<dbReference type="EMBL" id="JABEZZ010000004">
    <property type="protein sequence ID" value="MBA0584079.1"/>
    <property type="molecule type" value="Genomic_DNA"/>
</dbReference>
<dbReference type="Gene3D" id="3.40.50.150">
    <property type="entry name" value="Vaccinia Virus protein VP39"/>
    <property type="match status" value="1"/>
</dbReference>
<dbReference type="eggNOG" id="ENOG502RYQI">
    <property type="taxonomic scope" value="Eukaryota"/>
</dbReference>
<dbReference type="InterPro" id="IPR029063">
    <property type="entry name" value="SAM-dependent_MTases_sf"/>
</dbReference>
<dbReference type="Pfam" id="PF07279">
    <property type="entry name" value="DUF1442"/>
    <property type="match status" value="1"/>
</dbReference>
<gene>
    <name evidence="1" type="ORF">B456_004G162000</name>
    <name evidence="2" type="ORF">Gorai_014912</name>
</gene>
<sequence>MIQMVWSQEIASRAYLDTVKALCQNFKEPGMSEFLSAMAAGWNSKLIVESWSYGSPIATSVGLAVAARHTCGRHVCVVPDERSRLGYIKAMEEAGTVSSTAVIVGEAEEVMEGLHDVDFLVLDLKRKDFDRVLRCAKLNHDGAVLACKNACHRGISGFRWHGVLEKWTRVVRSLFLPVGQGLHVAHAGANSGSVRTKKCPSRWIKYIDHRSGEEHVFRG</sequence>
<evidence type="ECO:0000313" key="4">
    <source>
        <dbReference type="Proteomes" id="UP000593578"/>
    </source>
</evidence>
<evidence type="ECO:0008006" key="5">
    <source>
        <dbReference type="Google" id="ProtNLM"/>
    </source>
</evidence>
<evidence type="ECO:0000313" key="1">
    <source>
        <dbReference type="EMBL" id="KJB24812.1"/>
    </source>
</evidence>
<reference evidence="2" key="3">
    <citation type="submission" date="2020-04" db="EMBL/GenBank/DDBJ databases">
        <authorList>
            <person name="Grover C.E."/>
            <person name="Arick M.A. II"/>
            <person name="Thrash A."/>
            <person name="Conover J.L."/>
            <person name="Sanders W.S."/>
            <person name="Peterson D.G."/>
            <person name="Scheffler J.A."/>
            <person name="Scheffler B.E."/>
            <person name="Wendel J.F."/>
        </authorList>
    </citation>
    <scope>NUCLEOTIDE SEQUENCE</scope>
    <source>
        <strain evidence="2">8</strain>
        <tissue evidence="2">Leaf</tissue>
    </source>
</reference>
<dbReference type="Proteomes" id="UP000593578">
    <property type="component" value="Unassembled WGS sequence"/>
</dbReference>
<dbReference type="AlphaFoldDB" id="A0A0D2MZ55"/>